<evidence type="ECO:0000256" key="3">
    <source>
        <dbReference type="ARBA" id="ARBA00022604"/>
    </source>
</evidence>
<evidence type="ECO:0000313" key="5">
    <source>
        <dbReference type="EMBL" id="KAL3745761.1"/>
    </source>
</evidence>
<dbReference type="PANTHER" id="PTHR31374:SF6">
    <property type="entry name" value="OS04G0608300 PROTEIN"/>
    <property type="match status" value="1"/>
</dbReference>
<comment type="caution">
    <text evidence="5">The sequence shown here is derived from an EMBL/GenBank/DDBJ whole genome shotgun (WGS) entry which is preliminary data.</text>
</comment>
<protein>
    <submittedName>
        <fullName evidence="5">Uncharacterized protein</fullName>
    </submittedName>
</protein>
<evidence type="ECO:0000256" key="4">
    <source>
        <dbReference type="SAM" id="MobiDB-lite"/>
    </source>
</evidence>
<gene>
    <name evidence="5" type="ORF">ACJRO7_014819</name>
</gene>
<dbReference type="EMBL" id="JBJKBG010000003">
    <property type="protein sequence ID" value="KAL3745761.1"/>
    <property type="molecule type" value="Genomic_DNA"/>
</dbReference>
<keyword evidence="3" id="KW-0341">Growth regulation</keyword>
<feature type="region of interest" description="Disordered" evidence="4">
    <location>
        <begin position="28"/>
        <end position="48"/>
    </location>
</feature>
<dbReference type="AlphaFoldDB" id="A0ABD3L7A9"/>
<dbReference type="PANTHER" id="PTHR31374">
    <property type="entry name" value="AUXIN-INDUCED PROTEIN-LIKE-RELATED"/>
    <property type="match status" value="1"/>
</dbReference>
<dbReference type="Pfam" id="PF02519">
    <property type="entry name" value="Auxin_inducible"/>
    <property type="match status" value="1"/>
</dbReference>
<accession>A0ABD3L7A9</accession>
<dbReference type="InterPro" id="IPR003676">
    <property type="entry name" value="SAUR_fam"/>
</dbReference>
<proteinExistence type="inferred from homology"/>
<dbReference type="Proteomes" id="UP001634007">
    <property type="component" value="Unassembled WGS sequence"/>
</dbReference>
<evidence type="ECO:0000256" key="1">
    <source>
        <dbReference type="ARBA" id="ARBA00006974"/>
    </source>
</evidence>
<name>A0ABD3L7A9_EUCGL</name>
<keyword evidence="6" id="KW-1185">Reference proteome</keyword>
<feature type="compositionally biased region" description="Low complexity" evidence="4">
    <location>
        <begin position="32"/>
        <end position="43"/>
    </location>
</feature>
<evidence type="ECO:0000256" key="2">
    <source>
        <dbReference type="ARBA" id="ARBA00022473"/>
    </source>
</evidence>
<reference evidence="5 6" key="1">
    <citation type="submission" date="2024-11" db="EMBL/GenBank/DDBJ databases">
        <title>Chromosome-level genome assembly of Eucalyptus globulus Labill. provides insights into its genome evolution.</title>
        <authorList>
            <person name="Li X."/>
        </authorList>
    </citation>
    <scope>NUCLEOTIDE SEQUENCE [LARGE SCALE GENOMIC DNA]</scope>
    <source>
        <strain evidence="5">CL2024</strain>
        <tissue evidence="5">Fresh tender leaves</tissue>
    </source>
</reference>
<evidence type="ECO:0000313" key="6">
    <source>
        <dbReference type="Proteomes" id="UP001634007"/>
    </source>
</evidence>
<keyword evidence="2" id="KW-0217">Developmental protein</keyword>
<comment type="similarity">
    <text evidence="1">Belongs to the ARG7 family.</text>
</comment>
<organism evidence="5 6">
    <name type="scientific">Eucalyptus globulus</name>
    <name type="common">Tasmanian blue gum</name>
    <dbReference type="NCBI Taxonomy" id="34317"/>
    <lineage>
        <taxon>Eukaryota</taxon>
        <taxon>Viridiplantae</taxon>
        <taxon>Streptophyta</taxon>
        <taxon>Embryophyta</taxon>
        <taxon>Tracheophyta</taxon>
        <taxon>Spermatophyta</taxon>
        <taxon>Magnoliopsida</taxon>
        <taxon>eudicotyledons</taxon>
        <taxon>Gunneridae</taxon>
        <taxon>Pentapetalae</taxon>
        <taxon>rosids</taxon>
        <taxon>malvids</taxon>
        <taxon>Myrtales</taxon>
        <taxon>Myrtaceae</taxon>
        <taxon>Myrtoideae</taxon>
        <taxon>Eucalypteae</taxon>
        <taxon>Eucalyptus</taxon>
    </lineage>
</organism>
<sequence>MESPKKSKKITEVVRLRQLLKKWRNFANSSKTAPAATPPATAAVSPNRGGIHKSISFLKRTISSLSSEDDGNNNNKKKHSSGNSKVIPKGFLAVCIGEELERFVIPMNYLGHPAFRYLLREAEEEFGFQQTGVLRIPCDVPVFQSVVKMVEGKKKKKKVVNNGRLVVKVQCRLDADEMCGGLLLDDGEMVHSRHHPWSPLCR</sequence>